<dbReference type="Proteomes" id="UP001558652">
    <property type="component" value="Unassembled WGS sequence"/>
</dbReference>
<evidence type="ECO:0000313" key="13">
    <source>
        <dbReference type="EMBL" id="KAL1110486.1"/>
    </source>
</evidence>
<comment type="caution">
    <text evidence="13">The sequence shown here is derived from an EMBL/GenBank/DDBJ whole genome shotgun (WGS) entry which is preliminary data.</text>
</comment>
<evidence type="ECO:0000256" key="1">
    <source>
        <dbReference type="ARBA" id="ARBA00008645"/>
    </source>
</evidence>
<protein>
    <recommendedName>
        <fullName evidence="7">sn-1-specific diacylglycerol lipase ABHD11</fullName>
        <ecNumber evidence="3">3.1.1.116</ecNumber>
    </recommendedName>
    <alternativeName>
        <fullName evidence="4">Alpha/beta hydrolase domain-containing protein 11</fullName>
    </alternativeName>
</protein>
<name>A0ABD0XTI8_9HEMI</name>
<dbReference type="GO" id="GO:0016787">
    <property type="term" value="F:hydrolase activity"/>
    <property type="evidence" value="ECO:0007669"/>
    <property type="project" value="UniProtKB-KW"/>
</dbReference>
<keyword evidence="14" id="KW-1185">Reference proteome</keyword>
<feature type="domain" description="AB hydrolase-1" evidence="12">
    <location>
        <begin position="18"/>
        <end position="256"/>
    </location>
</feature>
<comment type="catalytic activity">
    <reaction evidence="9">
        <text>1,2-didecanoylglycerol + H2O = decanoylglycerol + decanoate + H(+)</text>
        <dbReference type="Rhea" id="RHEA:48596"/>
        <dbReference type="ChEBI" id="CHEBI:11152"/>
        <dbReference type="ChEBI" id="CHEBI:15377"/>
        <dbReference type="ChEBI" id="CHEBI:15378"/>
        <dbReference type="ChEBI" id="CHEBI:27689"/>
        <dbReference type="ChEBI" id="CHEBI:90605"/>
    </reaction>
</comment>
<proteinExistence type="inferred from homology"/>
<reference evidence="13 14" key="1">
    <citation type="submission" date="2024-07" db="EMBL/GenBank/DDBJ databases">
        <title>Chromosome-level genome assembly of the water stick insect Ranatra chinensis (Heteroptera: Nepidae).</title>
        <authorList>
            <person name="Liu X."/>
        </authorList>
    </citation>
    <scope>NUCLEOTIDE SEQUENCE [LARGE SCALE GENOMIC DNA]</scope>
    <source>
        <strain evidence="13">Cailab_2021Rc</strain>
        <tissue evidence="13">Muscle</tissue>
    </source>
</reference>
<evidence type="ECO:0000256" key="5">
    <source>
        <dbReference type="ARBA" id="ARBA00043667"/>
    </source>
</evidence>
<evidence type="ECO:0000256" key="3">
    <source>
        <dbReference type="ARBA" id="ARBA00026104"/>
    </source>
</evidence>
<evidence type="ECO:0000256" key="7">
    <source>
        <dbReference type="ARBA" id="ARBA00044064"/>
    </source>
</evidence>
<evidence type="ECO:0000256" key="11">
    <source>
        <dbReference type="ARBA" id="ARBA00048919"/>
    </source>
</evidence>
<comment type="catalytic activity">
    <reaction evidence="10">
        <text>1-octadecanoyl-2-(9Z-octadecenoyl)-sn-glycerol + H2O = 2-(9Z-octadecenoyl)-glycerol + octadecanoate + H(+)</text>
        <dbReference type="Rhea" id="RHEA:77103"/>
        <dbReference type="ChEBI" id="CHEBI:15377"/>
        <dbReference type="ChEBI" id="CHEBI:15378"/>
        <dbReference type="ChEBI" id="CHEBI:25629"/>
        <dbReference type="ChEBI" id="CHEBI:73990"/>
        <dbReference type="ChEBI" id="CHEBI:75468"/>
    </reaction>
</comment>
<dbReference type="InterPro" id="IPR029058">
    <property type="entry name" value="AB_hydrolase_fold"/>
</dbReference>
<evidence type="ECO:0000259" key="12">
    <source>
        <dbReference type="Pfam" id="PF00561"/>
    </source>
</evidence>
<accession>A0ABD0XTI8</accession>
<dbReference type="AlphaFoldDB" id="A0ABD0XTI8"/>
<evidence type="ECO:0000256" key="6">
    <source>
        <dbReference type="ARBA" id="ARBA00043742"/>
    </source>
</evidence>
<dbReference type="PANTHER" id="PTHR46118">
    <property type="entry name" value="PROTEIN ABHD11"/>
    <property type="match status" value="1"/>
</dbReference>
<evidence type="ECO:0000313" key="14">
    <source>
        <dbReference type="Proteomes" id="UP001558652"/>
    </source>
</evidence>
<comment type="similarity">
    <text evidence="1">Belongs to the AB hydrolase superfamily.</text>
</comment>
<evidence type="ECO:0000256" key="8">
    <source>
        <dbReference type="ARBA" id="ARBA00048283"/>
    </source>
</evidence>
<evidence type="ECO:0000256" key="2">
    <source>
        <dbReference type="ARBA" id="ARBA00022801"/>
    </source>
</evidence>
<dbReference type="InterPro" id="IPR000073">
    <property type="entry name" value="AB_hydrolase_1"/>
</dbReference>
<comment type="catalytic activity">
    <reaction evidence="8">
        <text>1-octadecanoyl-2-(4Z,7Z,10Z,13Z,16Z,19Z-docosahexaenoyl)-sn-glycerol + H2O = 2-(4Z,7Z,10Z,13Z,16Z,19Z-docosahexaenoyl)-glycerol + octadecanoate + H(+)</text>
        <dbReference type="Rhea" id="RHEA:77107"/>
        <dbReference type="ChEBI" id="CHEBI:15377"/>
        <dbReference type="ChEBI" id="CHEBI:15378"/>
        <dbReference type="ChEBI" id="CHEBI:25629"/>
        <dbReference type="ChEBI" id="CHEBI:77129"/>
        <dbReference type="ChEBI" id="CHEBI:186738"/>
    </reaction>
</comment>
<dbReference type="Gene3D" id="3.40.50.1820">
    <property type="entry name" value="alpha/beta hydrolase"/>
    <property type="match status" value="1"/>
</dbReference>
<dbReference type="EMBL" id="JBFDAA010000022">
    <property type="protein sequence ID" value="KAL1110486.1"/>
    <property type="molecule type" value="Genomic_DNA"/>
</dbReference>
<comment type="catalytic activity">
    <reaction evidence="5">
        <text>a 1,2-diacyl-sn-glycerol + H2O = a 2-acylglycerol + a fatty acid + H(+)</text>
        <dbReference type="Rhea" id="RHEA:33275"/>
        <dbReference type="ChEBI" id="CHEBI:15377"/>
        <dbReference type="ChEBI" id="CHEBI:15378"/>
        <dbReference type="ChEBI" id="CHEBI:17389"/>
        <dbReference type="ChEBI" id="CHEBI:17815"/>
        <dbReference type="ChEBI" id="CHEBI:28868"/>
        <dbReference type="EC" id="3.1.1.116"/>
    </reaction>
</comment>
<dbReference type="Pfam" id="PF00561">
    <property type="entry name" value="Abhydrolase_1"/>
    <property type="match status" value="1"/>
</dbReference>
<comment type="catalytic activity">
    <reaction evidence="6">
        <text>a 1,3-diacyl-sn-glycerol + H2O = a 1-acyl-sn-glycerol + a fatty acid + H(+)</text>
        <dbReference type="Rhea" id="RHEA:38503"/>
        <dbReference type="ChEBI" id="CHEBI:15377"/>
        <dbReference type="ChEBI" id="CHEBI:15378"/>
        <dbReference type="ChEBI" id="CHEBI:28868"/>
        <dbReference type="ChEBI" id="CHEBI:64683"/>
        <dbReference type="ChEBI" id="CHEBI:77272"/>
    </reaction>
</comment>
<keyword evidence="2" id="KW-0378">Hydrolase</keyword>
<evidence type="ECO:0000256" key="9">
    <source>
        <dbReference type="ARBA" id="ARBA00048504"/>
    </source>
</evidence>
<comment type="catalytic activity">
    <reaction evidence="11">
        <text>1-octadecanoyl-2-(5Z,8Z,11Z,14Z-eicosatetraenoyl)-sn-glycerol + H2O = 2-(5Z,8Z,11Z,14Z-eicosatetraenoyl)-glycerol + octadecanoate + H(+)</text>
        <dbReference type="Rhea" id="RHEA:38507"/>
        <dbReference type="ChEBI" id="CHEBI:15377"/>
        <dbReference type="ChEBI" id="CHEBI:15378"/>
        <dbReference type="ChEBI" id="CHEBI:25629"/>
        <dbReference type="ChEBI" id="CHEBI:52392"/>
        <dbReference type="ChEBI" id="CHEBI:75728"/>
    </reaction>
</comment>
<evidence type="ECO:0000256" key="4">
    <source>
        <dbReference type="ARBA" id="ARBA00042703"/>
    </source>
</evidence>
<dbReference type="FunFam" id="3.40.50.1820:FF:000039">
    <property type="entry name" value="Esterase ybfF"/>
    <property type="match status" value="1"/>
</dbReference>
<gene>
    <name evidence="13" type="ORF">AAG570_008014</name>
</gene>
<sequence>MAFNSYENVETIMSEDIPPLIIMHGLFGSKSNWNTIAKTIHNSLKRKVVAVDARNHGESPHAKDFSYRHLAADLRLLLNELEIKKACLLGHSMGGRAVMTFGLLYPELVDKMVVVDISPIDTSLGMVNMKIYFDALLSVKFAENITLSQARKSANEQLMQWIPDNAIRQFLLTNLTQRDGGQFKWRVNIESLSKVFQSQIMTFPCLSSTCYNPILFIGGLRSDYLRMDDHGAIRQLFPNADFHYLDAGHWVHAERPEEFISIVCNFITNDTRRV</sequence>
<dbReference type="PRINTS" id="PR00111">
    <property type="entry name" value="ABHYDROLASE"/>
</dbReference>
<dbReference type="PANTHER" id="PTHR46118:SF4">
    <property type="entry name" value="PROTEIN ABHD11"/>
    <property type="match status" value="1"/>
</dbReference>
<organism evidence="13 14">
    <name type="scientific">Ranatra chinensis</name>
    <dbReference type="NCBI Taxonomy" id="642074"/>
    <lineage>
        <taxon>Eukaryota</taxon>
        <taxon>Metazoa</taxon>
        <taxon>Ecdysozoa</taxon>
        <taxon>Arthropoda</taxon>
        <taxon>Hexapoda</taxon>
        <taxon>Insecta</taxon>
        <taxon>Pterygota</taxon>
        <taxon>Neoptera</taxon>
        <taxon>Paraneoptera</taxon>
        <taxon>Hemiptera</taxon>
        <taxon>Heteroptera</taxon>
        <taxon>Panheteroptera</taxon>
        <taxon>Nepomorpha</taxon>
        <taxon>Nepidae</taxon>
        <taxon>Ranatrinae</taxon>
        <taxon>Ranatra</taxon>
    </lineage>
</organism>
<dbReference type="SUPFAM" id="SSF53474">
    <property type="entry name" value="alpha/beta-Hydrolases"/>
    <property type="match status" value="1"/>
</dbReference>
<dbReference type="EC" id="3.1.1.116" evidence="3"/>
<evidence type="ECO:0000256" key="10">
    <source>
        <dbReference type="ARBA" id="ARBA00048513"/>
    </source>
</evidence>